<protein>
    <submittedName>
        <fullName evidence="3">Apple domain-containing protein</fullName>
    </submittedName>
</protein>
<dbReference type="WBParaSite" id="nRc.2.0.1.t17913-RA">
    <property type="protein sequence ID" value="nRc.2.0.1.t17913-RA"/>
    <property type="gene ID" value="nRc.2.0.1.g17913"/>
</dbReference>
<sequence>MPRTQVSTNVAAENLATQKDAIVTYSIFPSEELCLDICKNEMNPASGRRIPCSGFYFDGDSSKCTFLASSNWLATSATIATHSETFYFEKFCLKFQDKRKCGTTFNRHIQKVLIGFAAETSNTGSILECVEKCYNSWIYHGFDCYSILYYYEKVILSYRINCRRIPLLYLKLDEGLKITWAVTCPSP</sequence>
<keyword evidence="2" id="KW-1185">Reference proteome</keyword>
<organism evidence="2 3">
    <name type="scientific">Romanomermis culicivorax</name>
    <name type="common">Nematode worm</name>
    <dbReference type="NCBI Taxonomy" id="13658"/>
    <lineage>
        <taxon>Eukaryota</taxon>
        <taxon>Metazoa</taxon>
        <taxon>Ecdysozoa</taxon>
        <taxon>Nematoda</taxon>
        <taxon>Enoplea</taxon>
        <taxon>Dorylaimia</taxon>
        <taxon>Mermithida</taxon>
        <taxon>Mermithoidea</taxon>
        <taxon>Mermithidae</taxon>
        <taxon>Romanomermis</taxon>
    </lineage>
</organism>
<dbReference type="Proteomes" id="UP000887565">
    <property type="component" value="Unplaced"/>
</dbReference>
<accession>A0A915IV24</accession>
<proteinExistence type="predicted"/>
<evidence type="ECO:0000259" key="1">
    <source>
        <dbReference type="Pfam" id="PF00024"/>
    </source>
</evidence>
<evidence type="ECO:0000313" key="3">
    <source>
        <dbReference type="WBParaSite" id="nRc.2.0.1.t17913-RA"/>
    </source>
</evidence>
<dbReference type="Pfam" id="PF00024">
    <property type="entry name" value="PAN_1"/>
    <property type="match status" value="1"/>
</dbReference>
<dbReference type="SUPFAM" id="SSF57414">
    <property type="entry name" value="Hairpin loop containing domain-like"/>
    <property type="match status" value="2"/>
</dbReference>
<feature type="domain" description="Apple" evidence="1">
    <location>
        <begin position="23"/>
        <end position="92"/>
    </location>
</feature>
<dbReference type="AlphaFoldDB" id="A0A915IV24"/>
<reference evidence="3" key="1">
    <citation type="submission" date="2022-11" db="UniProtKB">
        <authorList>
            <consortium name="WormBaseParasite"/>
        </authorList>
    </citation>
    <scope>IDENTIFICATION</scope>
</reference>
<name>A0A915IV24_ROMCU</name>
<dbReference type="InterPro" id="IPR003609">
    <property type="entry name" value="Pan_app"/>
</dbReference>
<evidence type="ECO:0000313" key="2">
    <source>
        <dbReference type="Proteomes" id="UP000887565"/>
    </source>
</evidence>